<dbReference type="GO" id="GO:0004553">
    <property type="term" value="F:hydrolase activity, hydrolyzing O-glycosyl compounds"/>
    <property type="evidence" value="ECO:0007669"/>
    <property type="project" value="InterPro"/>
</dbReference>
<dbReference type="InterPro" id="IPR013783">
    <property type="entry name" value="Ig-like_fold"/>
</dbReference>
<dbReference type="InterPro" id="IPR014756">
    <property type="entry name" value="Ig_E-set"/>
</dbReference>
<keyword evidence="4" id="KW-1185">Reference proteome</keyword>
<feature type="domain" description="Glycosyl hydrolase family 13 catalytic" evidence="1">
    <location>
        <begin position="178"/>
        <end position="242"/>
    </location>
</feature>
<dbReference type="STRING" id="2094558.A0A314XZE9"/>
<dbReference type="AlphaFoldDB" id="A0A314XZE9"/>
<name>A0A314XZE9_PRUYE</name>
<dbReference type="GO" id="GO:0005737">
    <property type="term" value="C:cytoplasm"/>
    <property type="evidence" value="ECO:0007669"/>
    <property type="project" value="TreeGrafter"/>
</dbReference>
<gene>
    <name evidence="3" type="ORF">Pyn_21661</name>
</gene>
<feature type="domain" description="Glycoside hydrolase family 13 N-terminal" evidence="2">
    <location>
        <begin position="30"/>
        <end position="92"/>
    </location>
</feature>
<reference evidence="3 4" key="1">
    <citation type="submission" date="2018-02" db="EMBL/GenBank/DDBJ databases">
        <title>Draft genome of wild Prunus yedoensis var. nudiflora.</title>
        <authorList>
            <person name="Baek S."/>
            <person name="Kim J.-H."/>
            <person name="Choi K."/>
            <person name="Kim G.-B."/>
            <person name="Cho A."/>
            <person name="Jang H."/>
            <person name="Shin C.-H."/>
            <person name="Yu H.-J."/>
            <person name="Mun J.-H."/>
        </authorList>
    </citation>
    <scope>NUCLEOTIDE SEQUENCE [LARGE SCALE GENOMIC DNA]</scope>
    <source>
        <strain evidence="4">cv. Jeju island</strain>
        <tissue evidence="3">Leaf</tissue>
    </source>
</reference>
<dbReference type="OrthoDB" id="196493at2759"/>
<protein>
    <submittedName>
        <fullName evidence="3">1 4-alpha-glucan-branching enzyme 1 chloroplastic/amyloplastic isoform X3</fullName>
    </submittedName>
</protein>
<dbReference type="Pfam" id="PF02922">
    <property type="entry name" value="CBM_48"/>
    <property type="match status" value="1"/>
</dbReference>
<dbReference type="Gene3D" id="2.60.40.10">
    <property type="entry name" value="Immunoglobulins"/>
    <property type="match status" value="1"/>
</dbReference>
<dbReference type="Gene3D" id="3.20.20.80">
    <property type="entry name" value="Glycosidases"/>
    <property type="match status" value="1"/>
</dbReference>
<dbReference type="GO" id="GO:0003844">
    <property type="term" value="F:1,4-alpha-glucan branching enzyme activity"/>
    <property type="evidence" value="ECO:0007669"/>
    <property type="project" value="TreeGrafter"/>
</dbReference>
<evidence type="ECO:0000313" key="3">
    <source>
        <dbReference type="EMBL" id="PQP97998.1"/>
    </source>
</evidence>
<proteinExistence type="predicted"/>
<dbReference type="InterPro" id="IPR006047">
    <property type="entry name" value="GH13_cat_dom"/>
</dbReference>
<dbReference type="FunFam" id="2.60.40.10:FF:000250">
    <property type="entry name" value="1,4-alpha-glucan-branching enzyme, chloroplastic/amyloplastic"/>
    <property type="match status" value="1"/>
</dbReference>
<evidence type="ECO:0000259" key="2">
    <source>
        <dbReference type="Pfam" id="PF02922"/>
    </source>
</evidence>
<dbReference type="PANTHER" id="PTHR43651:SF3">
    <property type="entry name" value="1,4-ALPHA-GLUCAN-BRANCHING ENZYME"/>
    <property type="match status" value="1"/>
</dbReference>
<dbReference type="CDD" id="cd02854">
    <property type="entry name" value="E_set_GBE_euk_N"/>
    <property type="match status" value="1"/>
</dbReference>
<sequence length="244" mass="28126">MPSYGQYKRLREEIDKYEGGLEVFSRGYEKFGFTRSAEGITYREWAPGAKSASLIGDFNNWNTNADVMTRNEFGVWEIFLPNNADGSPPIPHGSESVWILLQALKDSIPAWIKFSVQAPGEIPYNGIYYDPPEEEKYVFQHSQPKRPKSLRIYEHIIINIELQEPKINTYAEFRDDVLPRIKRLGYNAVQLMAIQEHSYYASFGYHVTNFFAPNSRCGTPDDLKSLIDRAHELGILVLMDIVHR</sequence>
<dbReference type="InterPro" id="IPR017853">
    <property type="entry name" value="GH"/>
</dbReference>
<comment type="caution">
    <text evidence="3">The sequence shown here is derived from an EMBL/GenBank/DDBJ whole genome shotgun (WGS) entry which is preliminary data.</text>
</comment>
<organism evidence="3 4">
    <name type="scientific">Prunus yedoensis var. nudiflora</name>
    <dbReference type="NCBI Taxonomy" id="2094558"/>
    <lineage>
        <taxon>Eukaryota</taxon>
        <taxon>Viridiplantae</taxon>
        <taxon>Streptophyta</taxon>
        <taxon>Embryophyta</taxon>
        <taxon>Tracheophyta</taxon>
        <taxon>Spermatophyta</taxon>
        <taxon>Magnoliopsida</taxon>
        <taxon>eudicotyledons</taxon>
        <taxon>Gunneridae</taxon>
        <taxon>Pentapetalae</taxon>
        <taxon>rosids</taxon>
        <taxon>fabids</taxon>
        <taxon>Rosales</taxon>
        <taxon>Rosaceae</taxon>
        <taxon>Amygdaloideae</taxon>
        <taxon>Amygdaleae</taxon>
        <taxon>Prunus</taxon>
    </lineage>
</organism>
<dbReference type="Proteomes" id="UP000250321">
    <property type="component" value="Unassembled WGS sequence"/>
</dbReference>
<accession>A0A314XZE9</accession>
<dbReference type="PANTHER" id="PTHR43651">
    <property type="entry name" value="1,4-ALPHA-GLUCAN-BRANCHING ENZYME"/>
    <property type="match status" value="1"/>
</dbReference>
<dbReference type="InterPro" id="IPR004193">
    <property type="entry name" value="Glyco_hydro_13_N"/>
</dbReference>
<dbReference type="GO" id="GO:0005982">
    <property type="term" value="P:starch metabolic process"/>
    <property type="evidence" value="ECO:0007669"/>
    <property type="project" value="TreeGrafter"/>
</dbReference>
<evidence type="ECO:0000313" key="4">
    <source>
        <dbReference type="Proteomes" id="UP000250321"/>
    </source>
</evidence>
<dbReference type="Pfam" id="PF00128">
    <property type="entry name" value="Alpha-amylase"/>
    <property type="match status" value="1"/>
</dbReference>
<dbReference type="SUPFAM" id="SSF51445">
    <property type="entry name" value="(Trans)glycosidases"/>
    <property type="match status" value="1"/>
</dbReference>
<dbReference type="SUPFAM" id="SSF81296">
    <property type="entry name" value="E set domains"/>
    <property type="match status" value="1"/>
</dbReference>
<dbReference type="EMBL" id="PJQY01001947">
    <property type="protein sequence ID" value="PQP97998.1"/>
    <property type="molecule type" value="Genomic_DNA"/>
</dbReference>
<evidence type="ECO:0000259" key="1">
    <source>
        <dbReference type="Pfam" id="PF00128"/>
    </source>
</evidence>